<protein>
    <submittedName>
        <fullName evidence="2">Uncharacterized protein</fullName>
    </submittedName>
</protein>
<name>A0ABP6QE09_9ACTN</name>
<gene>
    <name evidence="2" type="ORF">GCM10010468_49630</name>
</gene>
<dbReference type="RefSeq" id="WP_344832532.1">
    <property type="nucleotide sequence ID" value="NZ_BAAAUV010000013.1"/>
</dbReference>
<reference evidence="3" key="1">
    <citation type="journal article" date="2019" name="Int. J. Syst. Evol. Microbiol.">
        <title>The Global Catalogue of Microorganisms (GCM) 10K type strain sequencing project: providing services to taxonomists for standard genome sequencing and annotation.</title>
        <authorList>
            <consortium name="The Broad Institute Genomics Platform"/>
            <consortium name="The Broad Institute Genome Sequencing Center for Infectious Disease"/>
            <person name="Wu L."/>
            <person name="Ma J."/>
        </authorList>
    </citation>
    <scope>NUCLEOTIDE SEQUENCE [LARGE SCALE GENOMIC DNA]</scope>
    <source>
        <strain evidence="3">JCM 9377</strain>
    </source>
</reference>
<evidence type="ECO:0000313" key="3">
    <source>
        <dbReference type="Proteomes" id="UP001501237"/>
    </source>
</evidence>
<accession>A0ABP6QE09</accession>
<sequence>MSEPDRPAGVPDAETITSQEELEQAVGEKLRGPVAYCRPSVVTGITPDGWKHLRAGDVMIETYESDDGRRFFLARPA</sequence>
<evidence type="ECO:0000256" key="1">
    <source>
        <dbReference type="SAM" id="MobiDB-lite"/>
    </source>
</evidence>
<dbReference type="EMBL" id="BAAAUV010000013">
    <property type="protein sequence ID" value="GAA3223244.1"/>
    <property type="molecule type" value="Genomic_DNA"/>
</dbReference>
<evidence type="ECO:0000313" key="2">
    <source>
        <dbReference type="EMBL" id="GAA3223244.1"/>
    </source>
</evidence>
<dbReference type="Proteomes" id="UP001501237">
    <property type="component" value="Unassembled WGS sequence"/>
</dbReference>
<feature type="region of interest" description="Disordered" evidence="1">
    <location>
        <begin position="1"/>
        <end position="27"/>
    </location>
</feature>
<keyword evidence="3" id="KW-1185">Reference proteome</keyword>
<comment type="caution">
    <text evidence="2">The sequence shown here is derived from an EMBL/GenBank/DDBJ whole genome shotgun (WGS) entry which is preliminary data.</text>
</comment>
<proteinExistence type="predicted"/>
<organism evidence="2 3">
    <name type="scientific">Actinocorallia longicatena</name>
    <dbReference type="NCBI Taxonomy" id="111803"/>
    <lineage>
        <taxon>Bacteria</taxon>
        <taxon>Bacillati</taxon>
        <taxon>Actinomycetota</taxon>
        <taxon>Actinomycetes</taxon>
        <taxon>Streptosporangiales</taxon>
        <taxon>Thermomonosporaceae</taxon>
        <taxon>Actinocorallia</taxon>
    </lineage>
</organism>